<feature type="region of interest" description="Disordered" evidence="1">
    <location>
        <begin position="222"/>
        <end position="251"/>
    </location>
</feature>
<dbReference type="Gene3D" id="3.90.1570.30">
    <property type="match status" value="1"/>
</dbReference>
<reference evidence="3 4" key="1">
    <citation type="submission" date="2017-08" db="EMBL/GenBank/DDBJ databases">
        <title>The strain WRN001 was isolated from Binhai saline alkaline soil, Tianjin, China.</title>
        <authorList>
            <person name="Liu D."/>
            <person name="Zhang G."/>
        </authorList>
    </citation>
    <scope>NUCLEOTIDE SEQUENCE [LARGE SCALE GENOMIC DNA]</scope>
    <source>
        <strain evidence="3 4">WN019</strain>
    </source>
</reference>
<sequence>MDEETVSDYVERSRSLVDSSPQMDEQNTRARLIDPFIRDVLGWDFYSTSIEMEYSVQMGSTKKKVDYALFADGSPAVFVEAKGCDTTVSESHADQLRSYMRQEWVDWGLLTNGKSFHVYRLKKDGDKPDVELLRRIELADLTANDWLLAALSEESIRSGASTEIYQRVERRRKAIEALSDGKSEIAEAIRETVVDRVGEVVSQPAESLSKTFVDDLIAELESDQNDGPSGADEPSQPNPSSDPAKRTETDDQSGTYVVEIADHGESASFSDDSQADLMATVVDHLIREHGLIDAYAPLPYVPGKKIAILNDEPTHPSGEEMRLYRAVGGDYYLYTSLNKGDKKRHLTDFADACGVDITFDGEW</sequence>
<protein>
    <submittedName>
        <fullName evidence="3">Restriction endonuclease subunit R</fullName>
    </submittedName>
</protein>
<evidence type="ECO:0000259" key="2">
    <source>
        <dbReference type="Pfam" id="PF13588"/>
    </source>
</evidence>
<gene>
    <name evidence="3" type="ORF">CK500_04735</name>
</gene>
<evidence type="ECO:0000256" key="1">
    <source>
        <dbReference type="SAM" id="MobiDB-lite"/>
    </source>
</evidence>
<keyword evidence="3" id="KW-0378">Hydrolase</keyword>
<feature type="domain" description="Type I restriction enzyme R protein N-terminal" evidence="2">
    <location>
        <begin position="44"/>
        <end position="126"/>
    </location>
</feature>
<dbReference type="EMBL" id="NSKC01000002">
    <property type="protein sequence ID" value="PAU84830.1"/>
    <property type="molecule type" value="Genomic_DNA"/>
</dbReference>
<feature type="compositionally biased region" description="Polar residues" evidence="1">
    <location>
        <begin position="16"/>
        <end position="25"/>
    </location>
</feature>
<comment type="caution">
    <text evidence="3">The sequence shown here is derived from an EMBL/GenBank/DDBJ whole genome shotgun (WGS) entry which is preliminary data.</text>
</comment>
<proteinExistence type="predicted"/>
<evidence type="ECO:0000313" key="3">
    <source>
        <dbReference type="EMBL" id="PAU84830.1"/>
    </source>
</evidence>
<keyword evidence="4" id="KW-1185">Reference proteome</keyword>
<keyword evidence="3" id="KW-0540">Nuclease</keyword>
<keyword evidence="3" id="KW-0255">Endonuclease</keyword>
<dbReference type="AlphaFoldDB" id="A0A2A2FIY4"/>
<accession>A0A2A2FIY4</accession>
<evidence type="ECO:0000313" key="4">
    <source>
        <dbReference type="Proteomes" id="UP000218083"/>
    </source>
</evidence>
<name>A0A2A2FIY4_9EURY</name>
<organism evidence="3 4">
    <name type="scientific">Halorubrum salipaludis</name>
    <dbReference type="NCBI Taxonomy" id="2032630"/>
    <lineage>
        <taxon>Archaea</taxon>
        <taxon>Methanobacteriati</taxon>
        <taxon>Methanobacteriota</taxon>
        <taxon>Stenosarchaea group</taxon>
        <taxon>Halobacteria</taxon>
        <taxon>Halobacteriales</taxon>
        <taxon>Haloferacaceae</taxon>
        <taxon>Halorubrum</taxon>
    </lineage>
</organism>
<dbReference type="Proteomes" id="UP000218083">
    <property type="component" value="Unassembled WGS sequence"/>
</dbReference>
<dbReference type="GO" id="GO:0004519">
    <property type="term" value="F:endonuclease activity"/>
    <property type="evidence" value="ECO:0007669"/>
    <property type="project" value="UniProtKB-KW"/>
</dbReference>
<dbReference type="RefSeq" id="WP_095636101.1">
    <property type="nucleotide sequence ID" value="NZ_NSKC01000002.1"/>
</dbReference>
<feature type="region of interest" description="Disordered" evidence="1">
    <location>
        <begin position="1"/>
        <end position="26"/>
    </location>
</feature>
<dbReference type="InterPro" id="IPR029464">
    <property type="entry name" value="HSDR_N"/>
</dbReference>
<dbReference type="Pfam" id="PF13588">
    <property type="entry name" value="HSDR_N_2"/>
    <property type="match status" value="1"/>
</dbReference>
<dbReference type="OrthoDB" id="330911at2157"/>